<keyword evidence="2" id="KW-1185">Reference proteome</keyword>
<dbReference type="AlphaFoldDB" id="A0A8K0RXY8"/>
<evidence type="ECO:0000313" key="2">
    <source>
        <dbReference type="Proteomes" id="UP000813427"/>
    </source>
</evidence>
<protein>
    <submittedName>
        <fullName evidence="1">Uncharacterized protein</fullName>
    </submittedName>
</protein>
<dbReference type="EMBL" id="JAGPXF010000005">
    <property type="protein sequence ID" value="KAH7241975.1"/>
    <property type="molecule type" value="Genomic_DNA"/>
</dbReference>
<reference evidence="1" key="1">
    <citation type="journal article" date="2021" name="Nat. Commun.">
        <title>Genetic determinants of endophytism in the Arabidopsis root mycobiome.</title>
        <authorList>
            <person name="Mesny F."/>
            <person name="Miyauchi S."/>
            <person name="Thiergart T."/>
            <person name="Pickel B."/>
            <person name="Atanasova L."/>
            <person name="Karlsson M."/>
            <person name="Huettel B."/>
            <person name="Barry K.W."/>
            <person name="Haridas S."/>
            <person name="Chen C."/>
            <person name="Bauer D."/>
            <person name="Andreopoulos W."/>
            <person name="Pangilinan J."/>
            <person name="LaButti K."/>
            <person name="Riley R."/>
            <person name="Lipzen A."/>
            <person name="Clum A."/>
            <person name="Drula E."/>
            <person name="Henrissat B."/>
            <person name="Kohler A."/>
            <person name="Grigoriev I.V."/>
            <person name="Martin F.M."/>
            <person name="Hacquard S."/>
        </authorList>
    </citation>
    <scope>NUCLEOTIDE SEQUENCE</scope>
    <source>
        <strain evidence="1">MPI-SDFR-AT-0068</strain>
    </source>
</reference>
<comment type="caution">
    <text evidence="1">The sequence shown here is derived from an EMBL/GenBank/DDBJ whole genome shotgun (WGS) entry which is preliminary data.</text>
</comment>
<accession>A0A8K0RXY8</accession>
<sequence>MNDMGGIDEAVAFEPPMLRNIVDGLELIFCASGISPDSTASERRTGPTSFFGTAHVYSGSDQDLRDSDLTSGLTYGVNSQMGVQVLVEEIAVVDVHRPNVTNLDSEEQGAGRFWKNNNRFENSEAEITQEKDFAPSWDYVTVPGDCICELVNAKAKAGTGAVSA</sequence>
<organism evidence="1 2">
    <name type="scientific">Fusarium tricinctum</name>
    <dbReference type="NCBI Taxonomy" id="61284"/>
    <lineage>
        <taxon>Eukaryota</taxon>
        <taxon>Fungi</taxon>
        <taxon>Dikarya</taxon>
        <taxon>Ascomycota</taxon>
        <taxon>Pezizomycotina</taxon>
        <taxon>Sordariomycetes</taxon>
        <taxon>Hypocreomycetidae</taxon>
        <taxon>Hypocreales</taxon>
        <taxon>Nectriaceae</taxon>
        <taxon>Fusarium</taxon>
        <taxon>Fusarium tricinctum species complex</taxon>
    </lineage>
</organism>
<proteinExistence type="predicted"/>
<gene>
    <name evidence="1" type="ORF">BKA59DRAFT_479818</name>
</gene>
<evidence type="ECO:0000313" key="1">
    <source>
        <dbReference type="EMBL" id="KAH7241975.1"/>
    </source>
</evidence>
<dbReference type="Proteomes" id="UP000813427">
    <property type="component" value="Unassembled WGS sequence"/>
</dbReference>
<name>A0A8K0RXY8_9HYPO</name>